<dbReference type="AlphaFoldDB" id="A0A0N7L561"/>
<keyword evidence="3" id="KW-1185">Reference proteome</keyword>
<evidence type="ECO:0000256" key="1">
    <source>
        <dbReference type="SAM" id="SignalP"/>
    </source>
</evidence>
<proteinExistence type="predicted"/>
<name>A0A0N7L561_PLAHL</name>
<accession>A0A0N7L561</accession>
<dbReference type="EMBL" id="CCYD01000523">
    <property type="protein sequence ID" value="CEG40579.1"/>
    <property type="molecule type" value="Genomic_DNA"/>
</dbReference>
<feature type="signal peptide" evidence="1">
    <location>
        <begin position="1"/>
        <end position="24"/>
    </location>
</feature>
<sequence>MIKISNSVIGSLLVGICATTFVEPFGNFDVYDDDKCAKGFRRVEISTLAGKLVGKL</sequence>
<feature type="chain" id="PRO_5006015061" description="RxLR-like protein" evidence="1">
    <location>
        <begin position="25"/>
        <end position="56"/>
    </location>
</feature>
<evidence type="ECO:0008006" key="4">
    <source>
        <dbReference type="Google" id="ProtNLM"/>
    </source>
</evidence>
<protein>
    <recommendedName>
        <fullName evidence="4">RxLR-like protein</fullName>
    </recommendedName>
</protein>
<organism evidence="2 3">
    <name type="scientific">Plasmopara halstedii</name>
    <name type="common">Downy mildew of sunflower</name>
    <dbReference type="NCBI Taxonomy" id="4781"/>
    <lineage>
        <taxon>Eukaryota</taxon>
        <taxon>Sar</taxon>
        <taxon>Stramenopiles</taxon>
        <taxon>Oomycota</taxon>
        <taxon>Peronosporomycetes</taxon>
        <taxon>Peronosporales</taxon>
        <taxon>Peronosporaceae</taxon>
        <taxon>Plasmopara</taxon>
    </lineage>
</organism>
<evidence type="ECO:0000313" key="3">
    <source>
        <dbReference type="Proteomes" id="UP000054928"/>
    </source>
</evidence>
<dbReference type="RefSeq" id="XP_024576948.1">
    <property type="nucleotide sequence ID" value="XM_024726253.1"/>
</dbReference>
<dbReference type="GeneID" id="36405823"/>
<dbReference type="Proteomes" id="UP000054928">
    <property type="component" value="Unassembled WGS sequence"/>
</dbReference>
<evidence type="ECO:0000313" key="2">
    <source>
        <dbReference type="EMBL" id="CEG40579.1"/>
    </source>
</evidence>
<reference evidence="3" key="1">
    <citation type="submission" date="2014-09" db="EMBL/GenBank/DDBJ databases">
        <authorList>
            <person name="Sharma Rahul"/>
            <person name="Thines Marco"/>
        </authorList>
    </citation>
    <scope>NUCLEOTIDE SEQUENCE [LARGE SCALE GENOMIC DNA]</scope>
</reference>
<keyword evidence="1" id="KW-0732">Signal</keyword>